<gene>
    <name evidence="1" type="ORF">L798_08668</name>
</gene>
<evidence type="ECO:0000313" key="1">
    <source>
        <dbReference type="EMBL" id="KDR23466.1"/>
    </source>
</evidence>
<reference evidence="1 2" key="1">
    <citation type="journal article" date="2014" name="Nat. Commun.">
        <title>Molecular traces of alternative social organization in a termite genome.</title>
        <authorList>
            <person name="Terrapon N."/>
            <person name="Li C."/>
            <person name="Robertson H.M."/>
            <person name="Ji L."/>
            <person name="Meng X."/>
            <person name="Booth W."/>
            <person name="Chen Z."/>
            <person name="Childers C.P."/>
            <person name="Glastad K.M."/>
            <person name="Gokhale K."/>
            <person name="Gowin J."/>
            <person name="Gronenberg W."/>
            <person name="Hermansen R.A."/>
            <person name="Hu H."/>
            <person name="Hunt B.G."/>
            <person name="Huylmans A.K."/>
            <person name="Khalil S.M."/>
            <person name="Mitchell R.D."/>
            <person name="Munoz-Torres M.C."/>
            <person name="Mustard J.A."/>
            <person name="Pan H."/>
            <person name="Reese J.T."/>
            <person name="Scharf M.E."/>
            <person name="Sun F."/>
            <person name="Vogel H."/>
            <person name="Xiao J."/>
            <person name="Yang W."/>
            <person name="Yang Z."/>
            <person name="Yang Z."/>
            <person name="Zhou J."/>
            <person name="Zhu J."/>
            <person name="Brent C.S."/>
            <person name="Elsik C.G."/>
            <person name="Goodisman M.A."/>
            <person name="Liberles D.A."/>
            <person name="Roe R.M."/>
            <person name="Vargo E.L."/>
            <person name="Vilcinskas A."/>
            <person name="Wang J."/>
            <person name="Bornberg-Bauer E."/>
            <person name="Korb J."/>
            <person name="Zhang G."/>
            <person name="Liebig J."/>
        </authorList>
    </citation>
    <scope>NUCLEOTIDE SEQUENCE [LARGE SCALE GENOMIC DNA]</scope>
    <source>
        <tissue evidence="1">Whole organism</tissue>
    </source>
</reference>
<proteinExistence type="predicted"/>
<keyword evidence="2" id="KW-1185">Reference proteome</keyword>
<dbReference type="EMBL" id="KK852460">
    <property type="protein sequence ID" value="KDR23466.1"/>
    <property type="molecule type" value="Genomic_DNA"/>
</dbReference>
<sequence>MSLYFQMVFNLPTMASQWHTPPDIARKRDISSTALLDMYVPLEEFLEDNGFEGRTCLLRSICEAANSPFQQDNMDLLGEVAHTILTPSEEVRSEEKYCSDSNYVLENLPLEKQYLAAECLGKSDGNCETAYPDCPKSPLDMISQTLNVEMFAK</sequence>
<accession>A0A067RHX6</accession>
<organism evidence="1 2">
    <name type="scientific">Zootermopsis nevadensis</name>
    <name type="common">Dampwood termite</name>
    <dbReference type="NCBI Taxonomy" id="136037"/>
    <lineage>
        <taxon>Eukaryota</taxon>
        <taxon>Metazoa</taxon>
        <taxon>Ecdysozoa</taxon>
        <taxon>Arthropoda</taxon>
        <taxon>Hexapoda</taxon>
        <taxon>Insecta</taxon>
        <taxon>Pterygota</taxon>
        <taxon>Neoptera</taxon>
        <taxon>Polyneoptera</taxon>
        <taxon>Dictyoptera</taxon>
        <taxon>Blattodea</taxon>
        <taxon>Blattoidea</taxon>
        <taxon>Termitoidae</taxon>
        <taxon>Termopsidae</taxon>
        <taxon>Zootermopsis</taxon>
    </lineage>
</organism>
<name>A0A067RHX6_ZOONE</name>
<dbReference type="InParanoid" id="A0A067RHX6"/>
<dbReference type="InterPro" id="IPR006631">
    <property type="entry name" value="DM4_12"/>
</dbReference>
<dbReference type="PANTHER" id="PTHR21398">
    <property type="entry name" value="AGAP007094-PA"/>
    <property type="match status" value="1"/>
</dbReference>
<evidence type="ECO:0000313" key="2">
    <source>
        <dbReference type="Proteomes" id="UP000027135"/>
    </source>
</evidence>
<dbReference type="Proteomes" id="UP000027135">
    <property type="component" value="Unassembled WGS sequence"/>
</dbReference>
<dbReference type="AlphaFoldDB" id="A0A067RHX6"/>
<dbReference type="PANTHER" id="PTHR21398:SF6">
    <property type="entry name" value="AGAP007094-PA"/>
    <property type="match status" value="1"/>
</dbReference>
<protein>
    <submittedName>
        <fullName evidence="1">Uncharacterized protein</fullName>
    </submittedName>
</protein>
<dbReference type="Pfam" id="PF07841">
    <property type="entry name" value="DM4_12"/>
    <property type="match status" value="1"/>
</dbReference>
<dbReference type="eggNOG" id="ENOG502SSWW">
    <property type="taxonomic scope" value="Eukaryota"/>
</dbReference>
<dbReference type="SMART" id="SM00718">
    <property type="entry name" value="DM4_12"/>
    <property type="match status" value="1"/>
</dbReference>